<name>A0A0N8R178_9PSED</name>
<dbReference type="Proteomes" id="UP000050411">
    <property type="component" value="Unassembled WGS sequence"/>
</dbReference>
<dbReference type="PANTHER" id="PTHR13847">
    <property type="entry name" value="SARCOSINE DEHYDROGENASE-RELATED"/>
    <property type="match status" value="1"/>
</dbReference>
<reference evidence="3 4" key="1">
    <citation type="submission" date="2015-09" db="EMBL/GenBank/DDBJ databases">
        <title>Genome announcement of multiple Pseudomonas syringae strains.</title>
        <authorList>
            <person name="Thakur S."/>
            <person name="Wang P.W."/>
            <person name="Gong Y."/>
            <person name="Weir B.S."/>
            <person name="Guttman D.S."/>
        </authorList>
    </citation>
    <scope>NUCLEOTIDE SEQUENCE [LARGE SCALE GENOMIC DNA]</scope>
    <source>
        <strain evidence="3 4">ICMP19117</strain>
    </source>
</reference>
<evidence type="ECO:0000313" key="3">
    <source>
        <dbReference type="EMBL" id="KPW83230.1"/>
    </source>
</evidence>
<dbReference type="Pfam" id="PF01266">
    <property type="entry name" value="DAO"/>
    <property type="match status" value="1"/>
</dbReference>
<evidence type="ECO:0000259" key="2">
    <source>
        <dbReference type="Pfam" id="PF01266"/>
    </source>
</evidence>
<dbReference type="SUPFAM" id="SSF51905">
    <property type="entry name" value="FAD/NAD(P)-binding domain"/>
    <property type="match status" value="1"/>
</dbReference>
<protein>
    <submittedName>
        <fullName evidence="3">FAD dependent oxidoreductase</fullName>
    </submittedName>
</protein>
<sequence>MNGFTTMLIDYEIAVIGAGITGASIAAKLCSAGVSVALIDKGAAGSLGATGYSGGLVRLYDSDPLLMELAAYSISLINDGVFATTYATALRRTGVIYRAATDQLDNLHRAIDQYGSERYPMRLLSGHELDGRRYPHCPALDRLNLFEPRACVGNVRQAVAALCQSVRQQGLVLEHREIKSIDCRAPDLVHIDLGSATLRCRAVVVAAGAWSQHLVPHSGLEARSIPLARVLTESDWSMPVIDAVTQSYGIPLTRHIVQTGCGARDSGLWPEHLAQPDARHAEDACKRIAQLCASAGKPHVLDVLPGFDSYSADGRPMLGFCAERSPVYLAAGMSGLGFKFAPGLAQIAAEQLRRHLAGTDRACSGWSALSPGRSMPGFSAQGVEPTSVQS</sequence>
<dbReference type="InterPro" id="IPR006076">
    <property type="entry name" value="FAD-dep_OxRdtase"/>
</dbReference>
<accession>A0A0N8R178</accession>
<comment type="caution">
    <text evidence="3">The sequence shown here is derived from an EMBL/GenBank/DDBJ whole genome shotgun (WGS) entry which is preliminary data.</text>
</comment>
<dbReference type="PATRIC" id="fig|200452.3.peg.2106"/>
<evidence type="ECO:0000313" key="4">
    <source>
        <dbReference type="Proteomes" id="UP000050411"/>
    </source>
</evidence>
<dbReference type="Gene3D" id="3.30.9.10">
    <property type="entry name" value="D-Amino Acid Oxidase, subunit A, domain 2"/>
    <property type="match status" value="1"/>
</dbReference>
<dbReference type="InterPro" id="IPR036188">
    <property type="entry name" value="FAD/NAD-bd_sf"/>
</dbReference>
<organism evidence="3 4">
    <name type="scientific">Pseudomonas congelans</name>
    <dbReference type="NCBI Taxonomy" id="200452"/>
    <lineage>
        <taxon>Bacteria</taxon>
        <taxon>Pseudomonadati</taxon>
        <taxon>Pseudomonadota</taxon>
        <taxon>Gammaproteobacteria</taxon>
        <taxon>Pseudomonadales</taxon>
        <taxon>Pseudomonadaceae</taxon>
        <taxon>Pseudomonas</taxon>
    </lineage>
</organism>
<dbReference type="GO" id="GO:0016491">
    <property type="term" value="F:oxidoreductase activity"/>
    <property type="evidence" value="ECO:0007669"/>
    <property type="project" value="UniProtKB-KW"/>
</dbReference>
<dbReference type="AlphaFoldDB" id="A0A0N8R178"/>
<feature type="domain" description="FAD dependent oxidoreductase" evidence="2">
    <location>
        <begin position="13"/>
        <end position="350"/>
    </location>
</feature>
<gene>
    <name evidence="3" type="ORF">ALO92_04785</name>
</gene>
<dbReference type="EMBL" id="LJQB01000075">
    <property type="protein sequence ID" value="KPW83230.1"/>
    <property type="molecule type" value="Genomic_DNA"/>
</dbReference>
<dbReference type="PANTHER" id="PTHR13847:SF287">
    <property type="entry name" value="FAD-DEPENDENT OXIDOREDUCTASE DOMAIN-CONTAINING PROTEIN 1"/>
    <property type="match status" value="1"/>
</dbReference>
<keyword evidence="1" id="KW-0560">Oxidoreductase</keyword>
<proteinExistence type="predicted"/>
<dbReference type="Gene3D" id="3.50.50.60">
    <property type="entry name" value="FAD/NAD(P)-binding domain"/>
    <property type="match status" value="1"/>
</dbReference>
<dbReference type="GO" id="GO:0005737">
    <property type="term" value="C:cytoplasm"/>
    <property type="evidence" value="ECO:0007669"/>
    <property type="project" value="TreeGrafter"/>
</dbReference>
<evidence type="ECO:0000256" key="1">
    <source>
        <dbReference type="ARBA" id="ARBA00023002"/>
    </source>
</evidence>